<comment type="caution">
    <text evidence="1">The sequence shown here is derived from an EMBL/GenBank/DDBJ whole genome shotgun (WGS) entry which is preliminary data.</text>
</comment>
<dbReference type="Proteomes" id="UP000190626">
    <property type="component" value="Unassembled WGS sequence"/>
</dbReference>
<organism evidence="1 2">
    <name type="scientific">Paenibacillus ferrarius</name>
    <dbReference type="NCBI Taxonomy" id="1469647"/>
    <lineage>
        <taxon>Bacteria</taxon>
        <taxon>Bacillati</taxon>
        <taxon>Bacillota</taxon>
        <taxon>Bacilli</taxon>
        <taxon>Bacillales</taxon>
        <taxon>Paenibacillaceae</taxon>
        <taxon>Paenibacillus</taxon>
    </lineage>
</organism>
<evidence type="ECO:0000313" key="1">
    <source>
        <dbReference type="EMBL" id="OPH56693.1"/>
    </source>
</evidence>
<gene>
    <name evidence="1" type="ORF">BC351_27515</name>
</gene>
<dbReference type="EMBL" id="MBTG01000015">
    <property type="protein sequence ID" value="OPH56693.1"/>
    <property type="molecule type" value="Genomic_DNA"/>
</dbReference>
<name>A0A1V4HJ13_9BACL</name>
<accession>A0A1V4HJ13</accession>
<dbReference type="Pfam" id="PF14907">
    <property type="entry name" value="NTP_transf_5"/>
    <property type="match status" value="1"/>
</dbReference>
<dbReference type="STRING" id="1469647.BC351_27515"/>
<dbReference type="OrthoDB" id="2659434at2"/>
<dbReference type="RefSeq" id="WP_079414155.1">
    <property type="nucleotide sequence ID" value="NZ_MBTG01000015.1"/>
</dbReference>
<proteinExistence type="predicted"/>
<evidence type="ECO:0008006" key="3">
    <source>
        <dbReference type="Google" id="ProtNLM"/>
    </source>
</evidence>
<dbReference type="AlphaFoldDB" id="A0A1V4HJ13"/>
<sequence length="339" mass="39934">MIIPLIQALYDPHTRMPRDLPFYEQAIKEIECGALSSQIYYLLKQCDRWAQVPLFFQERLTLQYHATLCLNVFIKHQTDQLLSELENLGIPVIPLKGVYFAEKYFGHLGARATTDIDLLLHKCDLQQAIACVKLLGYTIEQEGASSHFHASFSKQLPHSRIPLTVELHWDLLIEKTSNLTISEFWKQATPMASFQFVKELSEYHTFYMICLHGWSHYMDSPKYFIDIIQMLHRYPDHIHYSHLFRDAAVHQTLRRMIRTLVHVYAHFPHLSDIKELPVQHKNKLYGKYQTTKRRNFEQLASKIYHKFFIFDSLTHTLAALIHFTNRLGNLPLSHKIKKM</sequence>
<evidence type="ECO:0000313" key="2">
    <source>
        <dbReference type="Proteomes" id="UP000190626"/>
    </source>
</evidence>
<reference evidence="2" key="1">
    <citation type="submission" date="2016-07" db="EMBL/GenBank/DDBJ databases">
        <authorList>
            <person name="Florea S."/>
            <person name="Webb J.S."/>
            <person name="Jaromczyk J."/>
            <person name="Schardl C.L."/>
        </authorList>
    </citation>
    <scope>NUCLEOTIDE SEQUENCE [LARGE SCALE GENOMIC DNA]</scope>
    <source>
        <strain evidence="2">CY1</strain>
    </source>
</reference>
<dbReference type="InterPro" id="IPR039498">
    <property type="entry name" value="NTP_transf_5"/>
</dbReference>
<protein>
    <recommendedName>
        <fullName evidence="3">Renal dipeptidase</fullName>
    </recommendedName>
</protein>
<keyword evidence="2" id="KW-1185">Reference proteome</keyword>